<reference evidence="2" key="1">
    <citation type="submission" date="2018-05" db="EMBL/GenBank/DDBJ databases">
        <authorList>
            <person name="Nie L."/>
        </authorList>
    </citation>
    <scope>NUCLEOTIDE SEQUENCE [LARGE SCALE GENOMIC DNA]</scope>
    <source>
        <strain evidence="2">NL</strain>
    </source>
</reference>
<evidence type="ECO:0000313" key="1">
    <source>
        <dbReference type="EMBL" id="RAK70610.1"/>
    </source>
</evidence>
<evidence type="ECO:0000313" key="2">
    <source>
        <dbReference type="Proteomes" id="UP000248553"/>
    </source>
</evidence>
<sequence>MHKGGKPLTFAALTVLNLPRFAMFSIRRRAVLAAAALVAVPSLLMAWGNWGHQRVNRAAVLALPAPMRTFFYNHIDFVVTESVIPDSRKYVLNDRAEGPRHYVDLENYGDDLNAIPRAAADAYAKYDAALLDKEGRLPWYIQDMLVKLTAAMKKQHKDEILFVAADLGHYLGDATQPLHTSANHDGQKTGQKGVHAFYESQMVEQFGPSYNFKLAEPKFIQDPTAEVWRIVLQAHAAADTLLAVEKQLAAATPADQVIEASNGQPRKNIFNSSYRTQAYTAAVHQKLNRMVERQLRTAAQATANFWYTAWVNAGKPDLTKLDTNYTTKSNEKNLKAELKMLEKGKLVDFSSFREFPQGQ</sequence>
<organism evidence="1 2">
    <name type="scientific">Hymenobacter edaphi</name>
    <dbReference type="NCBI Taxonomy" id="2211146"/>
    <lineage>
        <taxon>Bacteria</taxon>
        <taxon>Pseudomonadati</taxon>
        <taxon>Bacteroidota</taxon>
        <taxon>Cytophagia</taxon>
        <taxon>Cytophagales</taxon>
        <taxon>Hymenobacteraceae</taxon>
        <taxon>Hymenobacter</taxon>
    </lineage>
</organism>
<protein>
    <submittedName>
        <fullName evidence="1">S1/P1 Nuclease</fullName>
    </submittedName>
</protein>
<proteinExistence type="predicted"/>
<dbReference type="EMBL" id="QHKM01000001">
    <property type="protein sequence ID" value="RAK70610.1"/>
    <property type="molecule type" value="Genomic_DNA"/>
</dbReference>
<dbReference type="InterPro" id="IPR008947">
    <property type="entry name" value="PLipase_C/P1_nuclease_dom_sf"/>
</dbReference>
<dbReference type="GO" id="GO:0016788">
    <property type="term" value="F:hydrolase activity, acting on ester bonds"/>
    <property type="evidence" value="ECO:0007669"/>
    <property type="project" value="InterPro"/>
</dbReference>
<name>A0A328BTI6_9BACT</name>
<dbReference type="Proteomes" id="UP000248553">
    <property type="component" value="Unassembled WGS sequence"/>
</dbReference>
<dbReference type="AlphaFoldDB" id="A0A328BTI6"/>
<gene>
    <name evidence="1" type="ORF">DLM85_07195</name>
</gene>
<accession>A0A328BTI6</accession>
<comment type="caution">
    <text evidence="1">The sequence shown here is derived from an EMBL/GenBank/DDBJ whole genome shotgun (WGS) entry which is preliminary data.</text>
</comment>
<dbReference type="Gene3D" id="1.10.575.10">
    <property type="entry name" value="P1 Nuclease"/>
    <property type="match status" value="1"/>
</dbReference>
<keyword evidence="2" id="KW-1185">Reference proteome</keyword>
<dbReference type="SUPFAM" id="SSF48537">
    <property type="entry name" value="Phospholipase C/P1 nuclease"/>
    <property type="match status" value="1"/>
</dbReference>
<dbReference type="CDD" id="cd10981">
    <property type="entry name" value="ZnPC_S1P1"/>
    <property type="match status" value="1"/>
</dbReference>